<dbReference type="Pfam" id="PF21071">
    <property type="entry name" value="LARP1_HEAT"/>
    <property type="match status" value="1"/>
</dbReference>
<dbReference type="PANTHER" id="PTHR22792:SF155">
    <property type="entry name" value="LA-RELATED PROTEIN 1C-LIKE"/>
    <property type="match status" value="1"/>
</dbReference>
<dbReference type="InterPro" id="IPR036388">
    <property type="entry name" value="WH-like_DNA-bd_sf"/>
</dbReference>
<dbReference type="CDD" id="cd07323">
    <property type="entry name" value="LAM"/>
    <property type="match status" value="1"/>
</dbReference>
<dbReference type="InterPro" id="IPR006630">
    <property type="entry name" value="La_HTH"/>
</dbReference>
<dbReference type="SUPFAM" id="SSF46785">
    <property type="entry name" value="Winged helix' DNA-binding domain"/>
    <property type="match status" value="1"/>
</dbReference>
<feature type="region of interest" description="Disordered" evidence="3">
    <location>
        <begin position="40"/>
        <end position="119"/>
    </location>
</feature>
<keyword evidence="1 2" id="KW-0694">RNA-binding</keyword>
<evidence type="ECO:0000259" key="4">
    <source>
        <dbReference type="PROSITE" id="PS50961"/>
    </source>
</evidence>
<gene>
    <name evidence="5" type="ORF">CASFOL_035215</name>
</gene>
<feature type="compositionally biased region" description="Polar residues" evidence="3">
    <location>
        <begin position="600"/>
        <end position="624"/>
    </location>
</feature>
<feature type="compositionally biased region" description="Low complexity" evidence="3">
    <location>
        <begin position="360"/>
        <end position="370"/>
    </location>
</feature>
<dbReference type="Gene3D" id="1.10.10.10">
    <property type="entry name" value="Winged helix-like DNA-binding domain superfamily/Winged helix DNA-binding domain"/>
    <property type="match status" value="1"/>
</dbReference>
<feature type="compositionally biased region" description="Basic and acidic residues" evidence="3">
    <location>
        <begin position="567"/>
        <end position="588"/>
    </location>
</feature>
<reference evidence="6" key="1">
    <citation type="journal article" date="2024" name="IScience">
        <title>Strigolactones Initiate the Formation of Haustorium-like Structures in Castilleja.</title>
        <authorList>
            <person name="Buerger M."/>
            <person name="Peterson D."/>
            <person name="Chory J."/>
        </authorList>
    </citation>
    <scope>NUCLEOTIDE SEQUENCE [LARGE SCALE GENOMIC DNA]</scope>
</reference>
<dbReference type="PANTHER" id="PTHR22792">
    <property type="entry name" value="LUPUS LA PROTEIN-RELATED"/>
    <property type="match status" value="1"/>
</dbReference>
<dbReference type="PROSITE" id="PS50961">
    <property type="entry name" value="HTH_LA"/>
    <property type="match status" value="1"/>
</dbReference>
<feature type="compositionally biased region" description="Polar residues" evidence="3">
    <location>
        <begin position="98"/>
        <end position="113"/>
    </location>
</feature>
<comment type="caution">
    <text evidence="5">The sequence shown here is derived from an EMBL/GenBank/DDBJ whole genome shotgun (WGS) entry which is preliminary data.</text>
</comment>
<evidence type="ECO:0000256" key="1">
    <source>
        <dbReference type="ARBA" id="ARBA00022884"/>
    </source>
</evidence>
<evidence type="ECO:0000313" key="5">
    <source>
        <dbReference type="EMBL" id="KAL3620303.1"/>
    </source>
</evidence>
<evidence type="ECO:0000256" key="2">
    <source>
        <dbReference type="PROSITE-ProRule" id="PRU00332"/>
    </source>
</evidence>
<protein>
    <recommendedName>
        <fullName evidence="4">HTH La-type RNA-binding domain-containing protein</fullName>
    </recommendedName>
</protein>
<feature type="compositionally biased region" description="Basic and acidic residues" evidence="3">
    <location>
        <begin position="371"/>
        <end position="384"/>
    </location>
</feature>
<dbReference type="AlphaFoldDB" id="A0ABD3BS62"/>
<feature type="compositionally biased region" description="Polar residues" evidence="3">
    <location>
        <begin position="62"/>
        <end position="71"/>
    </location>
</feature>
<dbReference type="SMART" id="SM00684">
    <property type="entry name" value="DM15"/>
    <property type="match status" value="3"/>
</dbReference>
<dbReference type="EMBL" id="JAVIJP010000066">
    <property type="protein sequence ID" value="KAL3620303.1"/>
    <property type="molecule type" value="Genomic_DNA"/>
</dbReference>
<name>A0ABD3BS62_9LAMI</name>
<proteinExistence type="predicted"/>
<dbReference type="InterPro" id="IPR036390">
    <property type="entry name" value="WH_DNA-bd_sf"/>
</dbReference>
<feature type="domain" description="HTH La-type RNA-binding" evidence="4">
    <location>
        <begin position="266"/>
        <end position="355"/>
    </location>
</feature>
<dbReference type="Pfam" id="PF05383">
    <property type="entry name" value="La"/>
    <property type="match status" value="1"/>
</dbReference>
<feature type="region of interest" description="Disordered" evidence="3">
    <location>
        <begin position="360"/>
        <end position="452"/>
    </location>
</feature>
<keyword evidence="6" id="KW-1185">Reference proteome</keyword>
<evidence type="ECO:0000256" key="3">
    <source>
        <dbReference type="SAM" id="MobiDB-lite"/>
    </source>
</evidence>
<evidence type="ECO:0000313" key="6">
    <source>
        <dbReference type="Proteomes" id="UP001632038"/>
    </source>
</evidence>
<sequence length="869" mass="97201">MGSEDNGGSVRCDLLVNQSDVVVSGPSKSPWKASAAAFPVMGNDPESWPALSDAQRRKNNGIIESNESSPPRAQAKVDGRDRPTVAPAPVDQKKFQGRGNNKYNRRTYPTHQNKMGPKHGSNGVPSFSVHPPNYRPVATPMFHQTGPVPLVPAPGHAYPVSPGFFPRPDARLGKSGSDHAPSGGTTEHAQMNLHWNNQWAVASKNFNFQQTVGPIHYMRPPYFSSTGVDGSIFPGPAYYLPYPPPASARVHHPPSYPFYPGVPMHPSLEMALKTSLRMQIEYYFSDENLLLDNYLKSLMDNQGWVPISIIANFHRVKVKNVEIPFILDALQTSETVEVQGDKVRRRHEWSKWIQASVSKSSSPVRNNVNNVHDEKERDSCEGKIECPSPNRRSEDLPSSADVTEKSISSDAEQDKDRVLSSDEAPTVASGNSNSSMALDFQPNGDDGTQLNSESNCKSACLENCESGMTKFLPNLNMKNSDDSTNDFSSTFLLDEELELEQTTIGAGDEVFDDNQTIDRLVIVIQNRQMSSRPGGASNTISNETASAINDGLYFYEQELNSRRSHCRHNEPIDESRDDNPKYSAKDDAILSSRPPDYTAGRSNSEGPGNSSPQRNQTKGISKQQSIHKQRLFCGNFKSDRNSVGVVSESPPSDAVGFFFDSTPPDSHLIGPSQVSASPQSNLIGSSPPVGSALKPFPTFQHRGHKLLEENDFKQLLYKKYQKLCLSERKKMGVGRSEEMNTLYIFWCYFLRYIFSPSMYNEFKKLALEDAAANYNYGLECLFRFYCHGLENEFREDLYNDFEQLTLDFLKKGNLYGLEKYWEFHHYAVARGQAEPLKKHPELDRLLIEEYRSLDDFNHAKSKNTVLQEG</sequence>
<dbReference type="InterPro" id="IPR006607">
    <property type="entry name" value="DM15"/>
</dbReference>
<feature type="region of interest" description="Disordered" evidence="3">
    <location>
        <begin position="564"/>
        <end position="624"/>
    </location>
</feature>
<dbReference type="InterPro" id="IPR045180">
    <property type="entry name" value="La_dom_prot"/>
</dbReference>
<accession>A0ABD3BS62</accession>
<dbReference type="SMART" id="SM00715">
    <property type="entry name" value="LA"/>
    <property type="match status" value="1"/>
</dbReference>
<organism evidence="5 6">
    <name type="scientific">Castilleja foliolosa</name>
    <dbReference type="NCBI Taxonomy" id="1961234"/>
    <lineage>
        <taxon>Eukaryota</taxon>
        <taxon>Viridiplantae</taxon>
        <taxon>Streptophyta</taxon>
        <taxon>Embryophyta</taxon>
        <taxon>Tracheophyta</taxon>
        <taxon>Spermatophyta</taxon>
        <taxon>Magnoliopsida</taxon>
        <taxon>eudicotyledons</taxon>
        <taxon>Gunneridae</taxon>
        <taxon>Pentapetalae</taxon>
        <taxon>asterids</taxon>
        <taxon>lamiids</taxon>
        <taxon>Lamiales</taxon>
        <taxon>Orobanchaceae</taxon>
        <taxon>Pedicularideae</taxon>
        <taxon>Castillejinae</taxon>
        <taxon>Castilleja</taxon>
    </lineage>
</organism>
<dbReference type="GO" id="GO:0003723">
    <property type="term" value="F:RNA binding"/>
    <property type="evidence" value="ECO:0007669"/>
    <property type="project" value="UniProtKB-UniRule"/>
</dbReference>
<dbReference type="Proteomes" id="UP001632038">
    <property type="component" value="Unassembled WGS sequence"/>
</dbReference>